<dbReference type="Proteomes" id="UP000636888">
    <property type="component" value="Unassembled WGS sequence"/>
</dbReference>
<feature type="domain" description="BIG2" evidence="2">
    <location>
        <begin position="246"/>
        <end position="327"/>
    </location>
</feature>
<feature type="chain" id="PRO_5035183617" evidence="1">
    <location>
        <begin position="30"/>
        <end position="553"/>
    </location>
</feature>
<feature type="domain" description="BIG2" evidence="2">
    <location>
        <begin position="332"/>
        <end position="417"/>
    </location>
</feature>
<dbReference type="InterPro" id="IPR008964">
    <property type="entry name" value="Invasin/intimin_cell_adhesion"/>
</dbReference>
<keyword evidence="1" id="KW-0732">Signal</keyword>
<dbReference type="Gene3D" id="2.60.40.1080">
    <property type="match status" value="2"/>
</dbReference>
<organism evidence="3 4">
    <name type="scientific">Geomesophilobacter sediminis</name>
    <dbReference type="NCBI Taxonomy" id="2798584"/>
    <lineage>
        <taxon>Bacteria</taxon>
        <taxon>Pseudomonadati</taxon>
        <taxon>Thermodesulfobacteriota</taxon>
        <taxon>Desulfuromonadia</taxon>
        <taxon>Geobacterales</taxon>
        <taxon>Geobacteraceae</taxon>
        <taxon>Geomesophilobacter</taxon>
    </lineage>
</organism>
<reference evidence="3" key="1">
    <citation type="submission" date="2020-12" db="EMBL/GenBank/DDBJ databases">
        <title>Geomonas sp. Red875, isolated from river sediment.</title>
        <authorList>
            <person name="Xu Z."/>
            <person name="Zhang Z."/>
            <person name="Masuda Y."/>
            <person name="Itoh H."/>
            <person name="Senoo K."/>
        </authorList>
    </citation>
    <scope>NUCLEOTIDE SEQUENCE</scope>
    <source>
        <strain evidence="3">Red875</strain>
    </source>
</reference>
<accession>A0A8J7IZ75</accession>
<evidence type="ECO:0000313" key="4">
    <source>
        <dbReference type="Proteomes" id="UP000636888"/>
    </source>
</evidence>
<dbReference type="SUPFAM" id="SSF49373">
    <property type="entry name" value="Invasin/intimin cell-adhesion fragments"/>
    <property type="match status" value="1"/>
</dbReference>
<dbReference type="RefSeq" id="WP_199382165.1">
    <property type="nucleotide sequence ID" value="NZ_JAEMHM010000001.1"/>
</dbReference>
<keyword evidence="4" id="KW-1185">Reference proteome</keyword>
<dbReference type="EMBL" id="JAEMHM010000001">
    <property type="protein sequence ID" value="MBJ6723328.1"/>
    <property type="molecule type" value="Genomic_DNA"/>
</dbReference>
<evidence type="ECO:0000313" key="3">
    <source>
        <dbReference type="EMBL" id="MBJ6723328.1"/>
    </source>
</evidence>
<proteinExistence type="predicted"/>
<dbReference type="SMART" id="SM00635">
    <property type="entry name" value="BID_2"/>
    <property type="match status" value="2"/>
</dbReference>
<dbReference type="FunFam" id="2.60.40.1080:FF:000001">
    <property type="entry name" value="Bacterial Ig-like domain, group 2"/>
    <property type="match status" value="1"/>
</dbReference>
<dbReference type="AlphaFoldDB" id="A0A8J7IZ75"/>
<evidence type="ECO:0000259" key="2">
    <source>
        <dbReference type="SMART" id="SM00635"/>
    </source>
</evidence>
<sequence length="553" mass="59084">MHLEVFMGDKIFRSLVALAVAIFMTSCGAGSGGGDNGDPNSPRPQIQAVILSFDNRSNKGNIPNVSVVVKDGATGVDVTEAVVTVNDMIFGYNSAPGHGAFEGNISISPGDPVVLKVKIGKTTYSASSTQFTSYPILSAPDAWHNVLPTPVSWTQGDSGADSWYNLAILDAQDPYGVIVWPKSDGTYLYLDKGTTTYRISSGSPSVGNRLLFAALVRYVGIYGASSDSKMFVAGGSTKPITVVDAALKSLSVTPTNLMVPWGAKQQFQATGVFADDSVADVTNQVKWDTSFYRQENTDNGLLTVEGNGGQETISVSANQVLGSTAVTVLAPRLRSIVISPDSRTVVPNTVQHFTANGYYENNRWKDITNSVTWSSSNTQVATVGNDSGNIGQATFLSTGNTAISATLEGVTQSAALAVVPLPTFSGSYAYLQSDTGDNIGQGGTYTFTEQNARFRYDSDTGNGILSFSIDGSQDSVSANFSSDNILNKFTLGQSPNVAVTMSSRGCEFASRWYYLDSIRYTNNSYISSVDLHFVQHCYYDTSPALYGWIHLER</sequence>
<dbReference type="InterPro" id="IPR003343">
    <property type="entry name" value="Big_2"/>
</dbReference>
<dbReference type="Pfam" id="PF02368">
    <property type="entry name" value="Big_2"/>
    <property type="match status" value="1"/>
</dbReference>
<protein>
    <submittedName>
        <fullName evidence="3">Ig-like domain-containing protein</fullName>
    </submittedName>
</protein>
<evidence type="ECO:0000256" key="1">
    <source>
        <dbReference type="SAM" id="SignalP"/>
    </source>
</evidence>
<comment type="caution">
    <text evidence="3">The sequence shown here is derived from an EMBL/GenBank/DDBJ whole genome shotgun (WGS) entry which is preliminary data.</text>
</comment>
<gene>
    <name evidence="3" type="ORF">JFN93_01290</name>
</gene>
<name>A0A8J7IZ75_9BACT</name>
<feature type="signal peptide" evidence="1">
    <location>
        <begin position="1"/>
        <end position="29"/>
    </location>
</feature>